<dbReference type="Proteomes" id="UP000786811">
    <property type="component" value="Unassembled WGS sequence"/>
</dbReference>
<dbReference type="SUPFAM" id="SSF48403">
    <property type="entry name" value="Ankyrin repeat"/>
    <property type="match status" value="1"/>
</dbReference>
<dbReference type="Gene3D" id="1.25.40.20">
    <property type="entry name" value="Ankyrin repeat-containing domain"/>
    <property type="match status" value="2"/>
</dbReference>
<feature type="repeat" description="ANK" evidence="3">
    <location>
        <begin position="189"/>
        <end position="221"/>
    </location>
</feature>
<evidence type="ECO:0000256" key="1">
    <source>
        <dbReference type="ARBA" id="ARBA00022737"/>
    </source>
</evidence>
<keyword evidence="5" id="KW-1185">Reference proteome</keyword>
<proteinExistence type="predicted"/>
<dbReference type="InterPro" id="IPR002110">
    <property type="entry name" value="Ankyrin_rpt"/>
</dbReference>
<evidence type="ECO:0000256" key="3">
    <source>
        <dbReference type="PROSITE-ProRule" id="PRU00023"/>
    </source>
</evidence>
<dbReference type="EMBL" id="CAJNRD030001118">
    <property type="protein sequence ID" value="CAG5083564.1"/>
    <property type="molecule type" value="Genomic_DNA"/>
</dbReference>
<feature type="repeat" description="ANK" evidence="3">
    <location>
        <begin position="152"/>
        <end position="180"/>
    </location>
</feature>
<dbReference type="PROSITE" id="PS50088">
    <property type="entry name" value="ANK_REPEAT"/>
    <property type="match status" value="3"/>
</dbReference>
<dbReference type="PROSITE" id="PS50297">
    <property type="entry name" value="ANK_REP_REGION"/>
    <property type="match status" value="2"/>
</dbReference>
<evidence type="ECO:0000313" key="5">
    <source>
        <dbReference type="Proteomes" id="UP000786811"/>
    </source>
</evidence>
<protein>
    <submittedName>
        <fullName evidence="4">Similar to Rnasel: 2-5A-dependent ribonuclease (Mus musculus)</fullName>
    </submittedName>
</protein>
<organism evidence="4 5">
    <name type="scientific">Cotesia congregata</name>
    <name type="common">Parasitoid wasp</name>
    <name type="synonym">Apanteles congregatus</name>
    <dbReference type="NCBI Taxonomy" id="51543"/>
    <lineage>
        <taxon>Eukaryota</taxon>
        <taxon>Metazoa</taxon>
        <taxon>Ecdysozoa</taxon>
        <taxon>Arthropoda</taxon>
        <taxon>Hexapoda</taxon>
        <taxon>Insecta</taxon>
        <taxon>Pterygota</taxon>
        <taxon>Neoptera</taxon>
        <taxon>Endopterygota</taxon>
        <taxon>Hymenoptera</taxon>
        <taxon>Apocrita</taxon>
        <taxon>Ichneumonoidea</taxon>
        <taxon>Braconidae</taxon>
        <taxon>Microgastrinae</taxon>
        <taxon>Cotesia</taxon>
    </lineage>
</organism>
<dbReference type="OrthoDB" id="5806726at2759"/>
<feature type="repeat" description="ANK" evidence="3">
    <location>
        <begin position="63"/>
        <end position="95"/>
    </location>
</feature>
<dbReference type="PANTHER" id="PTHR24198:SF165">
    <property type="entry name" value="ANKYRIN REPEAT-CONTAINING PROTEIN-RELATED"/>
    <property type="match status" value="1"/>
</dbReference>
<evidence type="ECO:0000313" key="4">
    <source>
        <dbReference type="EMBL" id="CAG5083564.1"/>
    </source>
</evidence>
<accession>A0A8J2H987</accession>
<comment type="caution">
    <text evidence="4">The sequence shown here is derived from an EMBL/GenBank/DDBJ whole genome shotgun (WGS) entry which is preliminary data.</text>
</comment>
<reference evidence="4" key="1">
    <citation type="submission" date="2021-04" db="EMBL/GenBank/DDBJ databases">
        <authorList>
            <person name="Chebbi M.A.C M."/>
        </authorList>
    </citation>
    <scope>NUCLEOTIDE SEQUENCE</scope>
</reference>
<keyword evidence="1" id="KW-0677">Repeat</keyword>
<name>A0A8J2H987_COTCN</name>
<evidence type="ECO:0000256" key="2">
    <source>
        <dbReference type="ARBA" id="ARBA00023043"/>
    </source>
</evidence>
<dbReference type="Pfam" id="PF12796">
    <property type="entry name" value="Ank_2"/>
    <property type="match status" value="1"/>
</dbReference>
<dbReference type="AlphaFoldDB" id="A0A8J2H987"/>
<dbReference type="SMART" id="SM00248">
    <property type="entry name" value="ANK"/>
    <property type="match status" value="5"/>
</dbReference>
<dbReference type="InterPro" id="IPR036770">
    <property type="entry name" value="Ankyrin_rpt-contain_sf"/>
</dbReference>
<sequence length="307" mass="35030">MNNTREEIKDFKIFRELNYKEVRNLIMSKKLYVNTVVKIYNRDRIKIPSSEFLPLNDRKEYFFEYTILHLALYVDDDEFVDFLLENNADTKLMETEHLAPVILSAISLNSLKYVKKLVKAGADVNQIICVLDTYERKRDRLNNEGNPQIYYNYYTPLEFAVQLDTYKIAEFLISQGANVHGRIGNDGDDTDSPMGIAAFSDNVKMLKLLIKHGADINAGDDNGLTPLMKAAAEDDNSESRSQPLIEINSLNNDKKSCLHFPGVLRMGDEIEPESSLQDLLNAGCDNVNIVTNYQLIPMETKKCALRL</sequence>
<dbReference type="PANTHER" id="PTHR24198">
    <property type="entry name" value="ANKYRIN REPEAT AND PROTEIN KINASE DOMAIN-CONTAINING PROTEIN"/>
    <property type="match status" value="1"/>
</dbReference>
<gene>
    <name evidence="4" type="ORF">HICCMSTLAB_LOCUS3873</name>
</gene>
<keyword evidence="2 3" id="KW-0040">ANK repeat</keyword>